<dbReference type="AlphaFoldDB" id="A0A9P0DSB5"/>
<evidence type="ECO:0000256" key="1">
    <source>
        <dbReference type="ARBA" id="ARBA00004496"/>
    </source>
</evidence>
<comment type="subcellular location">
    <subcellularLocation>
        <location evidence="1">Cytoplasm</location>
    </subcellularLocation>
</comment>
<accession>A0A9P0DSB5</accession>
<evidence type="ECO:0000256" key="2">
    <source>
        <dbReference type="ARBA" id="ARBA00005767"/>
    </source>
</evidence>
<dbReference type="Proteomes" id="UP001153737">
    <property type="component" value="Chromosome 5"/>
</dbReference>
<dbReference type="InterPro" id="IPR028119">
    <property type="entry name" value="Snapin/Pallidin/Snn1"/>
</dbReference>
<evidence type="ECO:0000256" key="4">
    <source>
        <dbReference type="ARBA" id="ARBA00022490"/>
    </source>
</evidence>
<evidence type="ECO:0000256" key="3">
    <source>
        <dbReference type="ARBA" id="ARBA00019579"/>
    </source>
</evidence>
<dbReference type="EMBL" id="OU896711">
    <property type="protein sequence ID" value="CAH1170396.1"/>
    <property type="molecule type" value="Genomic_DNA"/>
</dbReference>
<reference evidence="6" key="2">
    <citation type="submission" date="2022-10" db="EMBL/GenBank/DDBJ databases">
        <authorList>
            <consortium name="ENA_rothamsted_submissions"/>
            <consortium name="culmorum"/>
            <person name="King R."/>
        </authorList>
    </citation>
    <scope>NUCLEOTIDE SEQUENCE</scope>
</reference>
<dbReference type="GO" id="GO:0030133">
    <property type="term" value="C:transport vesicle"/>
    <property type="evidence" value="ECO:0007669"/>
    <property type="project" value="TreeGrafter"/>
</dbReference>
<comment type="function">
    <text evidence="5">Component of the biogenesis of lysosome-related organelles complex-1 (BLOC-1) involved in pigment granule biogenesis.</text>
</comment>
<organism evidence="6 7">
    <name type="scientific">Phaedon cochleariae</name>
    <name type="common">Mustard beetle</name>
    <dbReference type="NCBI Taxonomy" id="80249"/>
    <lineage>
        <taxon>Eukaryota</taxon>
        <taxon>Metazoa</taxon>
        <taxon>Ecdysozoa</taxon>
        <taxon>Arthropoda</taxon>
        <taxon>Hexapoda</taxon>
        <taxon>Insecta</taxon>
        <taxon>Pterygota</taxon>
        <taxon>Neoptera</taxon>
        <taxon>Endopterygota</taxon>
        <taxon>Coleoptera</taxon>
        <taxon>Polyphaga</taxon>
        <taxon>Cucujiformia</taxon>
        <taxon>Chrysomeloidea</taxon>
        <taxon>Chrysomelidae</taxon>
        <taxon>Chrysomelinae</taxon>
        <taxon>Chrysomelini</taxon>
        <taxon>Phaedon</taxon>
    </lineage>
</organism>
<gene>
    <name evidence="6" type="ORF">PHAECO_LOCUS9780</name>
</gene>
<comment type="similarity">
    <text evidence="2 5">Belongs to the BLOC1S6 family.</text>
</comment>
<keyword evidence="7" id="KW-1185">Reference proteome</keyword>
<dbReference type="PANTHER" id="PTHR31328:SF2">
    <property type="entry name" value="BIOGENESIS OF LYSOSOME-RELATED ORGANELLES COMPLEX 1 SUBUNIT 6"/>
    <property type="match status" value="1"/>
</dbReference>
<dbReference type="InterPro" id="IPR017242">
    <property type="entry name" value="BLOC-1_pallidin"/>
</dbReference>
<dbReference type="Pfam" id="PF14712">
    <property type="entry name" value="Snapin_Pallidin"/>
    <property type="match status" value="1"/>
</dbReference>
<dbReference type="OrthoDB" id="19659at2759"/>
<reference evidence="6" key="1">
    <citation type="submission" date="2022-01" db="EMBL/GenBank/DDBJ databases">
        <authorList>
            <person name="King R."/>
        </authorList>
    </citation>
    <scope>NUCLEOTIDE SEQUENCE</scope>
</reference>
<evidence type="ECO:0000256" key="5">
    <source>
        <dbReference type="PIRNR" id="PIRNR037609"/>
    </source>
</evidence>
<dbReference type="PANTHER" id="PTHR31328">
    <property type="entry name" value="BIOGENESIS OF LYSOSOME-RELATED ORGANELLES COMPLEX 1 SUBUNIT 6"/>
    <property type="match status" value="1"/>
</dbReference>
<proteinExistence type="inferred from homology"/>
<sequence length="141" mass="16377">MSGTPREEQNCYIPAVNNLSEGLLKIYEPSLTNLQIQLAEMQSKQNKLTSQIHEENISLAKVQYSTEIQDTFKKMSLYHNKLLGIKRDMKQIHERSMKLKKRAIKIQQFREKEMLAKEKIEQELKREQELIGPGPSSSESS</sequence>
<protein>
    <recommendedName>
        <fullName evidence="3 5">Biogenesis of lysosome-related organelles complex 1 subunit 6</fullName>
        <shortName evidence="5">BLOC-1 subunit 6</shortName>
    </recommendedName>
</protein>
<name>A0A9P0DSB5_PHACE</name>
<keyword evidence="4" id="KW-0963">Cytoplasm</keyword>
<dbReference type="PIRSF" id="PIRSF037609">
    <property type="entry name" value="BLOC-1_complex_pallidin"/>
    <property type="match status" value="1"/>
</dbReference>
<evidence type="ECO:0000313" key="7">
    <source>
        <dbReference type="Proteomes" id="UP001153737"/>
    </source>
</evidence>
<evidence type="ECO:0000313" key="6">
    <source>
        <dbReference type="EMBL" id="CAH1170396.1"/>
    </source>
</evidence>
<dbReference type="GO" id="GO:0031083">
    <property type="term" value="C:BLOC-1 complex"/>
    <property type="evidence" value="ECO:0007669"/>
    <property type="project" value="TreeGrafter"/>
</dbReference>